<dbReference type="SUPFAM" id="SSF55008">
    <property type="entry name" value="HMA, heavy metal-associated domain"/>
    <property type="match status" value="4"/>
</dbReference>
<dbReference type="PANTHER" id="PTHR43520:SF8">
    <property type="entry name" value="P-TYPE CU(+) TRANSPORTER"/>
    <property type="match status" value="1"/>
</dbReference>
<reference evidence="19" key="1">
    <citation type="submission" date="2020-11" db="EMBL/GenBank/DDBJ databases">
        <authorList>
            <person name="Tran Van P."/>
        </authorList>
    </citation>
    <scope>NUCLEOTIDE SEQUENCE</scope>
</reference>
<evidence type="ECO:0000256" key="15">
    <source>
        <dbReference type="ARBA" id="ARBA00023065"/>
    </source>
</evidence>
<dbReference type="InterPro" id="IPR017969">
    <property type="entry name" value="Heavy-metal-associated_CS"/>
</dbReference>
<dbReference type="NCBIfam" id="TIGR01494">
    <property type="entry name" value="ATPase_P-type"/>
    <property type="match status" value="1"/>
</dbReference>
<evidence type="ECO:0000256" key="14">
    <source>
        <dbReference type="ARBA" id="ARBA00023008"/>
    </source>
</evidence>
<dbReference type="InterPro" id="IPR006122">
    <property type="entry name" value="HMA_Cu_ion-bd"/>
</dbReference>
<dbReference type="PANTHER" id="PTHR43520">
    <property type="entry name" value="ATP7, ISOFORM B"/>
    <property type="match status" value="1"/>
</dbReference>
<dbReference type="InterPro" id="IPR044492">
    <property type="entry name" value="P_typ_ATPase_HD_dom"/>
</dbReference>
<dbReference type="GO" id="GO:0005507">
    <property type="term" value="F:copper ion binding"/>
    <property type="evidence" value="ECO:0007669"/>
    <property type="project" value="InterPro"/>
</dbReference>
<dbReference type="Gene3D" id="3.40.50.1000">
    <property type="entry name" value="HAD superfamily/HAD-like"/>
    <property type="match status" value="1"/>
</dbReference>
<sequence length="1329" mass="145510">MDDDDISVHLDEPKEAVVAHCLLRVEGMTCQSCVHTIEQTLGTKPGVQTVQIHLEEKEAKVVYDSSTTNPDDICSAIEEMGFDASVKEEKTVLLHVAGMTCNSCVENIQNVVSQKAGVERVQVDLKQNEALIAYQPSTNTQTIIDYINEMGFEASLKETPRSQGHKESKIIPTKCQKSPESFSKKLTENNSELKKCFLHIKGMTCASCVAAIEKHCRKLYGVRSVLVALLAAKAEVKYDATVISPADIAASISDLGFPASLLQETTTGEGIVELKVPSIVAAQVPAEANFLLPFAWVMVYSVGDDLAGSMEPQIASTFVEGLFLGNPPRTQKNSTDVALNTHFDFIEGMTCSSCVNKIESAVKKLKGVQSASVALTTQRGKFGFDSEITGPRDIIDVIHKLGFSASLLTNKDKDSRAYLDQRVFRDYCRDRYATLRCPGTEISKKLTKGCPQGSVCGPIFWDVGLEPGLTEVEALRGTVGVVAFADNLLQVSMAPAKTTYVLFRGVLKRNPIIKIDGHNIRRSVSTRYLGVTLDEKRNIIAHVENVCGRALRLMNKIVNIGMASVWAHRLRQVVLRKRLGSLQRSILLRLSSAFKTVATDSLCVVLGVWPLDLEVRKRAALYWLGKGEFEKVGGITREGVRTRRQVREALLDEWQVEWDESTTGRRTYQMLPNVRERIGMVHLQPSAGMVHFLTGHGPYRETLFRLGQTENDRCECGKEATPEHVVLECERTLEERAGLQVVPGSKVPVDGKVVYGHSTCDEALITGESMPVSKKIGSVVIGGSINQNGLLIMSATLTGEATTLAQIVRLVEDAQTSKAPIQQLADRIAGYFVPFVIAVSTITLIGWIISGYVDIKHLPIKEEDIIGFNREEIIFQYAFRCALSVLAIACPCALGLATPTAVMVGTGVGALNGILIKGAEPLENAHKRRPTLLFRACFRVAATVSADRHSCSEHVSEWRLQAKTIVFDKTGTLTHGTPMVSRICLFVDEEKCSLTKLLAILGTAEINSEHPIASALVTYVKSTLGTEMMGQCKYFQAVPGCGLKCTVSNLDPMLKQMTGSDKLNNYVNQIRNHVEEYIVNEVPVDMLIINSNQDKMNMELEQLLDINTEDKASVVTHVYEVLIGNREWMHRNGINVFKEVNSRMDAEEELGHTAVLCAFNGSLVAMVSVADKVKPEAHLAVYTLKRMGLEVILLTGDNRKTAAAIAIQVGIGRVFAEVLPTHKVAKIQHLQEQGLRVVMVGDGVNDSPALAQADVGIAISSGTDVAAEAADVVLMRDNLLDVIGCLDLSRRTVRRIRLNFLFASMYNLIGIPIAAGIFSSFGLTLQLIC</sequence>
<evidence type="ECO:0000256" key="1">
    <source>
        <dbReference type="ARBA" id="ARBA00004166"/>
    </source>
</evidence>
<dbReference type="InterPro" id="IPR036412">
    <property type="entry name" value="HAD-like_sf"/>
</dbReference>
<dbReference type="CDD" id="cd00371">
    <property type="entry name" value="HMA"/>
    <property type="match status" value="4"/>
</dbReference>
<keyword evidence="16 17" id="KW-0472">Membrane</keyword>
<keyword evidence="7" id="KW-0677">Repeat</keyword>
<keyword evidence="10" id="KW-0067">ATP-binding</keyword>
<dbReference type="InterPro" id="IPR023214">
    <property type="entry name" value="HAD_sf"/>
</dbReference>
<dbReference type="SFLD" id="SFLDF00027">
    <property type="entry name" value="p-type_atpase"/>
    <property type="match status" value="1"/>
</dbReference>
<keyword evidence="12" id="KW-1278">Translocase</keyword>
<evidence type="ECO:0000259" key="18">
    <source>
        <dbReference type="PROSITE" id="PS50846"/>
    </source>
</evidence>
<dbReference type="SFLD" id="SFLDG00002">
    <property type="entry name" value="C1.7:_P-type_atpase_like"/>
    <property type="match status" value="1"/>
</dbReference>
<evidence type="ECO:0000256" key="7">
    <source>
        <dbReference type="ARBA" id="ARBA00022737"/>
    </source>
</evidence>
<comment type="similarity">
    <text evidence="2">Belongs to the cation transport ATPase (P-type) (TC 3.A.3) family. Type IB subfamily.</text>
</comment>
<dbReference type="GO" id="GO:0140581">
    <property type="term" value="F:P-type monovalent copper transporter activity"/>
    <property type="evidence" value="ECO:0007669"/>
    <property type="project" value="UniProtKB-EC"/>
</dbReference>
<dbReference type="InterPro" id="IPR001757">
    <property type="entry name" value="P_typ_ATPase"/>
</dbReference>
<evidence type="ECO:0000256" key="9">
    <source>
        <dbReference type="ARBA" id="ARBA00022796"/>
    </source>
</evidence>
<evidence type="ECO:0000256" key="11">
    <source>
        <dbReference type="ARBA" id="ARBA00022842"/>
    </source>
</evidence>
<feature type="transmembrane region" description="Helical" evidence="17">
    <location>
        <begin position="828"/>
        <end position="853"/>
    </location>
</feature>
<dbReference type="GO" id="GO:0005886">
    <property type="term" value="C:plasma membrane"/>
    <property type="evidence" value="ECO:0007669"/>
    <property type="project" value="TreeGrafter"/>
</dbReference>
<dbReference type="Pfam" id="PF00403">
    <property type="entry name" value="HMA"/>
    <property type="match status" value="4"/>
</dbReference>
<evidence type="ECO:0000256" key="5">
    <source>
        <dbReference type="ARBA" id="ARBA00022692"/>
    </source>
</evidence>
<accession>A0A7R9IFN6</accession>
<organism evidence="19">
    <name type="scientific">Timema tahoe</name>
    <dbReference type="NCBI Taxonomy" id="61484"/>
    <lineage>
        <taxon>Eukaryota</taxon>
        <taxon>Metazoa</taxon>
        <taxon>Ecdysozoa</taxon>
        <taxon>Arthropoda</taxon>
        <taxon>Hexapoda</taxon>
        <taxon>Insecta</taxon>
        <taxon>Pterygota</taxon>
        <taxon>Neoptera</taxon>
        <taxon>Polyneoptera</taxon>
        <taxon>Phasmatodea</taxon>
        <taxon>Timematodea</taxon>
        <taxon>Timematoidea</taxon>
        <taxon>Timematidae</taxon>
        <taxon>Timema</taxon>
    </lineage>
</organism>
<keyword evidence="8" id="KW-0547">Nucleotide-binding</keyword>
<dbReference type="Pfam" id="PF00702">
    <property type="entry name" value="Hydrolase"/>
    <property type="match status" value="1"/>
</dbReference>
<dbReference type="InterPro" id="IPR008250">
    <property type="entry name" value="ATPase_P-typ_transduc_dom_A_sf"/>
</dbReference>
<evidence type="ECO:0000256" key="12">
    <source>
        <dbReference type="ARBA" id="ARBA00022967"/>
    </source>
</evidence>
<dbReference type="SUPFAM" id="SSF81665">
    <property type="entry name" value="Calcium ATPase, transmembrane domain M"/>
    <property type="match status" value="1"/>
</dbReference>
<gene>
    <name evidence="19" type="ORF">TTEB3V08_LOCUS5511</name>
</gene>
<dbReference type="FunFam" id="3.40.50.1000:FF:000031">
    <property type="entry name" value="Probable copper-transporting ATPase HMA5"/>
    <property type="match status" value="1"/>
</dbReference>
<keyword evidence="9" id="KW-0187">Copper transport</keyword>
<keyword evidence="14" id="KW-0186">Copper</keyword>
<keyword evidence="6" id="KW-0479">Metal-binding</keyword>
<dbReference type="InterPro" id="IPR059000">
    <property type="entry name" value="ATPase_P-type_domA"/>
</dbReference>
<dbReference type="SUPFAM" id="SSF81653">
    <property type="entry name" value="Calcium ATPase, transduction domain A"/>
    <property type="match status" value="1"/>
</dbReference>
<dbReference type="PRINTS" id="PR00942">
    <property type="entry name" value="CUATPASEI"/>
</dbReference>
<feature type="domain" description="HMA" evidence="18">
    <location>
        <begin position="194"/>
        <end position="260"/>
    </location>
</feature>
<evidence type="ECO:0000256" key="8">
    <source>
        <dbReference type="ARBA" id="ARBA00022741"/>
    </source>
</evidence>
<dbReference type="GO" id="GO:0016887">
    <property type="term" value="F:ATP hydrolysis activity"/>
    <property type="evidence" value="ECO:0007669"/>
    <property type="project" value="InterPro"/>
</dbReference>
<keyword evidence="11" id="KW-0460">Magnesium</keyword>
<feature type="transmembrane region" description="Helical" evidence="17">
    <location>
        <begin position="874"/>
        <end position="896"/>
    </location>
</feature>
<keyword evidence="5 17" id="KW-0812">Transmembrane</keyword>
<evidence type="ECO:0000313" key="19">
    <source>
        <dbReference type="EMBL" id="CAD7457518.1"/>
    </source>
</evidence>
<dbReference type="InterPro" id="IPR006121">
    <property type="entry name" value="HMA_dom"/>
</dbReference>
<dbReference type="GO" id="GO:0005802">
    <property type="term" value="C:trans-Golgi network"/>
    <property type="evidence" value="ECO:0007669"/>
    <property type="project" value="TreeGrafter"/>
</dbReference>
<dbReference type="GO" id="GO:0015677">
    <property type="term" value="P:copper ion import"/>
    <property type="evidence" value="ECO:0007669"/>
    <property type="project" value="TreeGrafter"/>
</dbReference>
<dbReference type="NCBIfam" id="TIGR00003">
    <property type="entry name" value="copper ion binding protein"/>
    <property type="match status" value="4"/>
</dbReference>
<dbReference type="InterPro" id="IPR023299">
    <property type="entry name" value="ATPase_P-typ_cyto_dom_N"/>
</dbReference>
<dbReference type="EMBL" id="OE001745">
    <property type="protein sequence ID" value="CAD7457518.1"/>
    <property type="molecule type" value="Genomic_DNA"/>
</dbReference>
<dbReference type="FunFam" id="3.40.1110.10:FF:000023">
    <property type="entry name" value="Copper-transporting ATPase 1, putative"/>
    <property type="match status" value="1"/>
</dbReference>
<evidence type="ECO:0000256" key="2">
    <source>
        <dbReference type="ARBA" id="ARBA00006024"/>
    </source>
</evidence>
<dbReference type="FunFam" id="2.70.150.10:FF:000002">
    <property type="entry name" value="Copper-transporting ATPase 1, putative"/>
    <property type="match status" value="1"/>
</dbReference>
<feature type="domain" description="HMA" evidence="18">
    <location>
        <begin position="340"/>
        <end position="406"/>
    </location>
</feature>
<dbReference type="GO" id="GO:0043682">
    <property type="term" value="F:P-type divalent copper transporter activity"/>
    <property type="evidence" value="ECO:0007669"/>
    <property type="project" value="TreeGrafter"/>
</dbReference>
<keyword evidence="13 17" id="KW-1133">Transmembrane helix</keyword>
<evidence type="ECO:0000256" key="16">
    <source>
        <dbReference type="ARBA" id="ARBA00023136"/>
    </source>
</evidence>
<dbReference type="PROSITE" id="PS50846">
    <property type="entry name" value="HMA_2"/>
    <property type="match status" value="4"/>
</dbReference>
<dbReference type="Pfam" id="PF00122">
    <property type="entry name" value="E1-E2_ATPase"/>
    <property type="match status" value="1"/>
</dbReference>
<dbReference type="SUPFAM" id="SSF81660">
    <property type="entry name" value="Metal cation-transporting ATPase, ATP-binding domain N"/>
    <property type="match status" value="1"/>
</dbReference>
<name>A0A7R9IFN6_9NEOP</name>
<keyword evidence="15" id="KW-0406">Ion transport</keyword>
<dbReference type="GO" id="GO:0005524">
    <property type="term" value="F:ATP binding"/>
    <property type="evidence" value="ECO:0007669"/>
    <property type="project" value="UniProtKB-KW"/>
</dbReference>
<dbReference type="Gene3D" id="2.70.150.10">
    <property type="entry name" value="Calcium-transporting ATPase, cytoplasmic transduction domain A"/>
    <property type="match status" value="1"/>
</dbReference>
<dbReference type="GO" id="GO:0060003">
    <property type="term" value="P:copper ion export"/>
    <property type="evidence" value="ECO:0007669"/>
    <property type="project" value="TreeGrafter"/>
</dbReference>
<evidence type="ECO:0000256" key="6">
    <source>
        <dbReference type="ARBA" id="ARBA00022723"/>
    </source>
</evidence>
<feature type="domain" description="HMA" evidence="18">
    <location>
        <begin position="90"/>
        <end position="155"/>
    </location>
</feature>
<dbReference type="Gene3D" id="3.30.70.100">
    <property type="match status" value="4"/>
</dbReference>
<proteinExistence type="inferred from homology"/>
<evidence type="ECO:0000256" key="3">
    <source>
        <dbReference type="ARBA" id="ARBA00012517"/>
    </source>
</evidence>
<dbReference type="PROSITE" id="PS00154">
    <property type="entry name" value="ATPASE_E1_E2"/>
    <property type="match status" value="1"/>
</dbReference>
<evidence type="ECO:0000256" key="4">
    <source>
        <dbReference type="ARBA" id="ARBA00022448"/>
    </source>
</evidence>
<dbReference type="FunFam" id="3.30.70.100:FF:000001">
    <property type="entry name" value="ATPase copper transporting beta"/>
    <property type="match status" value="4"/>
</dbReference>
<dbReference type="SFLD" id="SFLDS00003">
    <property type="entry name" value="Haloacid_Dehalogenase"/>
    <property type="match status" value="1"/>
</dbReference>
<dbReference type="InterPro" id="IPR018303">
    <property type="entry name" value="ATPase_P-typ_P_site"/>
</dbReference>
<dbReference type="SUPFAM" id="SSF56784">
    <property type="entry name" value="HAD-like"/>
    <property type="match status" value="1"/>
</dbReference>
<dbReference type="PRINTS" id="PR00119">
    <property type="entry name" value="CATATPASE"/>
</dbReference>
<evidence type="ECO:0000256" key="13">
    <source>
        <dbReference type="ARBA" id="ARBA00022989"/>
    </source>
</evidence>
<dbReference type="Gene3D" id="3.40.1110.10">
    <property type="entry name" value="Calcium-transporting ATPase, cytoplasmic domain N"/>
    <property type="match status" value="1"/>
</dbReference>
<dbReference type="InterPro" id="IPR036163">
    <property type="entry name" value="HMA_dom_sf"/>
</dbReference>
<dbReference type="InterPro" id="IPR023298">
    <property type="entry name" value="ATPase_P-typ_TM_dom_sf"/>
</dbReference>
<evidence type="ECO:0000256" key="17">
    <source>
        <dbReference type="SAM" id="Phobius"/>
    </source>
</evidence>
<evidence type="ECO:0000256" key="10">
    <source>
        <dbReference type="ARBA" id="ARBA00022840"/>
    </source>
</evidence>
<dbReference type="GO" id="GO:0006878">
    <property type="term" value="P:intracellular copper ion homeostasis"/>
    <property type="evidence" value="ECO:0007669"/>
    <property type="project" value="TreeGrafter"/>
</dbReference>
<comment type="subcellular location">
    <subcellularLocation>
        <location evidence="1">Golgi apparatus</location>
        <location evidence="1">trans-Golgi network membrane</location>
        <topology evidence="1">Multi-pass membrane protein</topology>
    </subcellularLocation>
</comment>
<feature type="domain" description="HMA" evidence="18">
    <location>
        <begin position="19"/>
        <end position="85"/>
    </location>
</feature>
<dbReference type="EC" id="7.2.2.8" evidence="3"/>
<dbReference type="PROSITE" id="PS01047">
    <property type="entry name" value="HMA_1"/>
    <property type="match status" value="3"/>
</dbReference>
<protein>
    <recommendedName>
        <fullName evidence="3">P-type Cu(+) transporter</fullName>
        <ecNumber evidence="3">7.2.2.8</ecNumber>
    </recommendedName>
</protein>
<feature type="transmembrane region" description="Helical" evidence="17">
    <location>
        <begin position="1300"/>
        <end position="1328"/>
    </location>
</feature>
<keyword evidence="4" id="KW-0813">Transport</keyword>